<keyword evidence="4" id="KW-1185">Reference proteome</keyword>
<dbReference type="OrthoDB" id="5374328at2759"/>
<evidence type="ECO:0000313" key="3">
    <source>
        <dbReference type="EMBL" id="PWN18598.1"/>
    </source>
</evidence>
<dbReference type="GO" id="GO:0003700">
    <property type="term" value="F:DNA-binding transcription factor activity"/>
    <property type="evidence" value="ECO:0007669"/>
    <property type="project" value="InterPro"/>
</dbReference>
<dbReference type="STRING" id="1684307.A0A316U158"/>
<organism evidence="3 4">
    <name type="scientific">Pseudomicrostroma glucosiphilum</name>
    <dbReference type="NCBI Taxonomy" id="1684307"/>
    <lineage>
        <taxon>Eukaryota</taxon>
        <taxon>Fungi</taxon>
        <taxon>Dikarya</taxon>
        <taxon>Basidiomycota</taxon>
        <taxon>Ustilaginomycotina</taxon>
        <taxon>Exobasidiomycetes</taxon>
        <taxon>Microstromatales</taxon>
        <taxon>Microstromatales incertae sedis</taxon>
        <taxon>Pseudomicrostroma</taxon>
    </lineage>
</organism>
<feature type="compositionally biased region" description="Polar residues" evidence="1">
    <location>
        <begin position="470"/>
        <end position="482"/>
    </location>
</feature>
<dbReference type="PANTHER" id="PTHR42070:SF1">
    <property type="entry name" value="FILAMENT ASSOCIATED PROTEIN, PUTATIVE (AFU_ORTHOLOGUE AFUA_8G06630)-RELATED"/>
    <property type="match status" value="1"/>
</dbReference>
<sequence>MAPSHTSYKRKASSPSSSIDDELHDEGNSSRFVGGSGSELVPSTKPGEPPVTKRTLQNRKAQREFRKRREARVKDLEERCRRFDQMGLEANAELQNMARRFKDENEALRALLVRLGYGNMIPGALEGISDGAYEDSNGESSSDSSGRQEQSSSIAPPNQQQYTAMEAPPGSVNPGMLDPSGLPAYMPQGDAMTVRWNDPSRAPQWESSDNSQHQSHQSDTRKSVSRSMSGGRSGDTRNGLLSLNFPDVTSQGVQAPQQQQQPMSSQLQPHPQQQQLTQQQQQDSAHLSSRDGITPGTFSSLMGMLGSQPNHAQPDQQQQQQSQAQGGGSAFLKSNQGPSVHSGYGMAHRPHQNDALLNPNPIPFAVNLSNEPAPEQSWWDAHGGGMFGGDNYLDDKANAVAQASAGQLNNGSQSPFDISAFLTSGHTPGGGNYNFNSNMPTGFTPALATSNSSDPLSQAGADLKNGKEPASNTGNHKQSQHGPSAAQLSPAEHIQVFLRILERRAIRAGEQRGQQQYGRRQMSDSQSSRGMNWMEMKSDVSSDDSSAGGSRNNSPRGERITPNTAYSRLAQHPVFLRTDMGELEELINSIPAANIATVNAQGSGSGAPLEVDVCALDGLMAMLDHRGRFGELKSRGGSRPGGHRGASIKAEQ</sequence>
<feature type="region of interest" description="Disordered" evidence="1">
    <location>
        <begin position="444"/>
        <end position="489"/>
    </location>
</feature>
<feature type="compositionally biased region" description="Low complexity" evidence="1">
    <location>
        <begin position="511"/>
        <end position="520"/>
    </location>
</feature>
<dbReference type="RefSeq" id="XP_025345758.1">
    <property type="nucleotide sequence ID" value="XM_025493212.1"/>
</dbReference>
<dbReference type="GeneID" id="37014946"/>
<gene>
    <name evidence="3" type="ORF">BCV69DRAFT_284905</name>
</gene>
<feature type="region of interest" description="Disordered" evidence="1">
    <location>
        <begin position="1"/>
        <end position="74"/>
    </location>
</feature>
<dbReference type="Proteomes" id="UP000245942">
    <property type="component" value="Unassembled WGS sequence"/>
</dbReference>
<protein>
    <recommendedName>
        <fullName evidence="2">BZIP domain-containing protein</fullName>
    </recommendedName>
</protein>
<feature type="region of interest" description="Disordered" evidence="1">
    <location>
        <begin position="509"/>
        <end position="564"/>
    </location>
</feature>
<accession>A0A316U158</accession>
<feature type="compositionally biased region" description="Low complexity" evidence="1">
    <location>
        <begin position="250"/>
        <end position="284"/>
    </location>
</feature>
<dbReference type="PROSITE" id="PS00036">
    <property type="entry name" value="BZIP_BASIC"/>
    <property type="match status" value="1"/>
</dbReference>
<evidence type="ECO:0000256" key="1">
    <source>
        <dbReference type="SAM" id="MobiDB-lite"/>
    </source>
</evidence>
<feature type="compositionally biased region" description="Polar residues" evidence="1">
    <location>
        <begin position="154"/>
        <end position="163"/>
    </location>
</feature>
<dbReference type="InterPro" id="IPR004827">
    <property type="entry name" value="bZIP"/>
</dbReference>
<reference evidence="3 4" key="1">
    <citation type="journal article" date="2018" name="Mol. Biol. Evol.">
        <title>Broad Genomic Sampling Reveals a Smut Pathogenic Ancestry of the Fungal Clade Ustilaginomycotina.</title>
        <authorList>
            <person name="Kijpornyongpan T."/>
            <person name="Mondo S.J."/>
            <person name="Barry K."/>
            <person name="Sandor L."/>
            <person name="Lee J."/>
            <person name="Lipzen A."/>
            <person name="Pangilinan J."/>
            <person name="LaButti K."/>
            <person name="Hainaut M."/>
            <person name="Henrissat B."/>
            <person name="Grigoriev I.V."/>
            <person name="Spatafora J.W."/>
            <person name="Aime M.C."/>
        </authorList>
    </citation>
    <scope>NUCLEOTIDE SEQUENCE [LARGE SCALE GENOMIC DNA]</scope>
    <source>
        <strain evidence="3 4">MCA 4718</strain>
    </source>
</reference>
<name>A0A316U158_9BASI</name>
<feature type="domain" description="BZIP" evidence="2">
    <location>
        <begin position="53"/>
        <end position="68"/>
    </location>
</feature>
<dbReference type="PANTHER" id="PTHR42070">
    <property type="entry name" value="FILAMENT ASSOCIATED PROTEIN, PUTATIVE (AFU_ORTHOLOGUE AFUA_8G06630)-RELATED"/>
    <property type="match status" value="1"/>
</dbReference>
<dbReference type="SUPFAM" id="SSF57959">
    <property type="entry name" value="Leucine zipper domain"/>
    <property type="match status" value="1"/>
</dbReference>
<feature type="compositionally biased region" description="Polar residues" evidence="1">
    <location>
        <begin position="444"/>
        <end position="456"/>
    </location>
</feature>
<feature type="region of interest" description="Disordered" evidence="1">
    <location>
        <begin position="631"/>
        <end position="652"/>
    </location>
</feature>
<proteinExistence type="predicted"/>
<evidence type="ECO:0000259" key="2">
    <source>
        <dbReference type="PROSITE" id="PS00036"/>
    </source>
</evidence>
<feature type="region of interest" description="Disordered" evidence="1">
    <location>
        <begin position="130"/>
        <end position="358"/>
    </location>
</feature>
<dbReference type="AlphaFoldDB" id="A0A316U158"/>
<dbReference type="EMBL" id="KZ819335">
    <property type="protein sequence ID" value="PWN18598.1"/>
    <property type="molecule type" value="Genomic_DNA"/>
</dbReference>
<evidence type="ECO:0000313" key="4">
    <source>
        <dbReference type="Proteomes" id="UP000245942"/>
    </source>
</evidence>
<dbReference type="Gene3D" id="1.20.5.170">
    <property type="match status" value="1"/>
</dbReference>
<dbReference type="CDD" id="cd14688">
    <property type="entry name" value="bZIP_YAP"/>
    <property type="match status" value="1"/>
</dbReference>
<feature type="compositionally biased region" description="Polar residues" evidence="1">
    <location>
        <begin position="547"/>
        <end position="564"/>
    </location>
</feature>
<dbReference type="InterPro" id="IPR046347">
    <property type="entry name" value="bZIP_sf"/>
</dbReference>
<feature type="compositionally biased region" description="Low complexity" evidence="1">
    <location>
        <begin position="138"/>
        <end position="153"/>
    </location>
</feature>